<proteinExistence type="predicted"/>
<evidence type="ECO:0000256" key="1">
    <source>
        <dbReference type="ARBA" id="ARBA00022614"/>
    </source>
</evidence>
<dbReference type="Pfam" id="PF13516">
    <property type="entry name" value="LRR_6"/>
    <property type="match status" value="4"/>
</dbReference>
<gene>
    <name evidence="3" type="ORF">PMEA_00018173</name>
</gene>
<reference evidence="3 4" key="1">
    <citation type="submission" date="2022-05" db="EMBL/GenBank/DDBJ databases">
        <authorList>
            <consortium name="Genoscope - CEA"/>
            <person name="William W."/>
        </authorList>
    </citation>
    <scope>NUCLEOTIDE SEQUENCE [LARGE SCALE GENOMIC DNA]</scope>
</reference>
<name>A0AAU9X5I8_9CNID</name>
<protein>
    <submittedName>
        <fullName evidence="3">Uncharacterized protein</fullName>
    </submittedName>
</protein>
<dbReference type="SUPFAM" id="SSF52047">
    <property type="entry name" value="RNI-like"/>
    <property type="match status" value="1"/>
</dbReference>
<dbReference type="Proteomes" id="UP001159428">
    <property type="component" value="Unassembled WGS sequence"/>
</dbReference>
<dbReference type="InterPro" id="IPR001611">
    <property type="entry name" value="Leu-rich_rpt"/>
</dbReference>
<evidence type="ECO:0000313" key="4">
    <source>
        <dbReference type="Proteomes" id="UP001159428"/>
    </source>
</evidence>
<dbReference type="AlphaFoldDB" id="A0AAU9X5I8"/>
<dbReference type="PANTHER" id="PTHR24106">
    <property type="entry name" value="NACHT, LRR AND CARD DOMAINS-CONTAINING"/>
    <property type="match status" value="1"/>
</dbReference>
<evidence type="ECO:0000313" key="3">
    <source>
        <dbReference type="EMBL" id="CAH3137626.1"/>
    </source>
</evidence>
<dbReference type="EMBL" id="CALNXJ010000031">
    <property type="protein sequence ID" value="CAH3137626.1"/>
    <property type="molecule type" value="Genomic_DNA"/>
</dbReference>
<organism evidence="3 4">
    <name type="scientific">Pocillopora meandrina</name>
    <dbReference type="NCBI Taxonomy" id="46732"/>
    <lineage>
        <taxon>Eukaryota</taxon>
        <taxon>Metazoa</taxon>
        <taxon>Cnidaria</taxon>
        <taxon>Anthozoa</taxon>
        <taxon>Hexacorallia</taxon>
        <taxon>Scleractinia</taxon>
        <taxon>Astrocoeniina</taxon>
        <taxon>Pocilloporidae</taxon>
        <taxon>Pocillopora</taxon>
    </lineage>
</organism>
<accession>A0AAU9X5I8</accession>
<comment type="caution">
    <text evidence="3">The sequence shown here is derived from an EMBL/GenBank/DDBJ whole genome shotgun (WGS) entry which is preliminary data.</text>
</comment>
<evidence type="ECO:0000256" key="2">
    <source>
        <dbReference type="ARBA" id="ARBA00022737"/>
    </source>
</evidence>
<dbReference type="InterPro" id="IPR051261">
    <property type="entry name" value="NLR"/>
</dbReference>
<keyword evidence="1" id="KW-0433">Leucine-rich repeat</keyword>
<keyword evidence="2" id="KW-0677">Repeat</keyword>
<sequence>MRNFSSEEIEYTIASGLLHCGPSFRTCFSQSTKHFCFIQGNLQEYLAARWFVKRKEVPCRGNTSKMVMRFMAGILSEQNDQVFMEKILEGLVKDVKKDARIPLFIAQCLAEYQDKEFAQNFVRNGHLQSYLCSVCDDGISCMVEFGLLNFLSSLALVSNQITDAAVDTLCQVLQTPTCKVTALNLRGNQITDAGVVSLRQALQTPTCKVTALINLCDNWITDAGVVSLCQAIQTPTCNVTELHLSYNQITAAAVASLCQVIQTPTCKVTELYLSYNQITDAGVASLCQAMQAPTCKVTELYLSYNQITEPVHNTDFGVGSLCLAIQRPTCKVTTLDLNDNLITDAGAFSLCQASRHHHVK</sequence>
<dbReference type="Gene3D" id="3.80.10.10">
    <property type="entry name" value="Ribonuclease Inhibitor"/>
    <property type="match status" value="2"/>
</dbReference>
<dbReference type="SMART" id="SM00368">
    <property type="entry name" value="LRR_RI"/>
    <property type="match status" value="7"/>
</dbReference>
<keyword evidence="4" id="KW-1185">Reference proteome</keyword>
<dbReference type="InterPro" id="IPR032675">
    <property type="entry name" value="LRR_dom_sf"/>
</dbReference>